<dbReference type="AlphaFoldDB" id="A0A645EF59"/>
<gene>
    <name evidence="1" type="ORF">SDC9_146594</name>
</gene>
<sequence length="111" mass="13170">MNSLEYTDLPNDEISKRITLAYLYKIKSNYGDMFYYLEEAKKINSEGFKQGLLMKIIDAHHFIEELETESIRDRFMKVTGCQINSNGDLLYDKELVRYKNNNVVNIRQFNN</sequence>
<comment type="caution">
    <text evidence="1">The sequence shown here is derived from an EMBL/GenBank/DDBJ whole genome shotgun (WGS) entry which is preliminary data.</text>
</comment>
<accession>A0A645EF59</accession>
<reference evidence="1" key="1">
    <citation type="submission" date="2019-08" db="EMBL/GenBank/DDBJ databases">
        <authorList>
            <person name="Kucharzyk K."/>
            <person name="Murdoch R.W."/>
            <person name="Higgins S."/>
            <person name="Loffler F."/>
        </authorList>
    </citation>
    <scope>NUCLEOTIDE SEQUENCE</scope>
</reference>
<protein>
    <submittedName>
        <fullName evidence="1">Uncharacterized protein</fullName>
    </submittedName>
</protein>
<dbReference type="EMBL" id="VSSQ01045499">
    <property type="protein sequence ID" value="MPM99403.1"/>
    <property type="molecule type" value="Genomic_DNA"/>
</dbReference>
<proteinExistence type="predicted"/>
<evidence type="ECO:0000313" key="1">
    <source>
        <dbReference type="EMBL" id="MPM99403.1"/>
    </source>
</evidence>
<name>A0A645EF59_9ZZZZ</name>
<organism evidence="1">
    <name type="scientific">bioreactor metagenome</name>
    <dbReference type="NCBI Taxonomy" id="1076179"/>
    <lineage>
        <taxon>unclassified sequences</taxon>
        <taxon>metagenomes</taxon>
        <taxon>ecological metagenomes</taxon>
    </lineage>
</organism>